<reference evidence="1 2" key="1">
    <citation type="submission" date="2016-03" db="EMBL/GenBank/DDBJ databases">
        <title>Whole genome sequencing of Grifola frondosa 9006-11.</title>
        <authorList>
            <person name="Min B."/>
            <person name="Park H."/>
            <person name="Kim J.-G."/>
            <person name="Cho H."/>
            <person name="Oh Y.-L."/>
            <person name="Kong W.-S."/>
            <person name="Choi I.-G."/>
        </authorList>
    </citation>
    <scope>NUCLEOTIDE SEQUENCE [LARGE SCALE GENOMIC DNA]</scope>
    <source>
        <strain evidence="1 2">9006-11</strain>
    </source>
</reference>
<name>A0A1C7M1S1_GRIFR</name>
<evidence type="ECO:0000313" key="2">
    <source>
        <dbReference type="Proteomes" id="UP000092993"/>
    </source>
</evidence>
<evidence type="ECO:0000313" key="1">
    <source>
        <dbReference type="EMBL" id="OBZ70870.1"/>
    </source>
</evidence>
<dbReference type="STRING" id="5627.A0A1C7M1S1"/>
<keyword evidence="2" id="KW-1185">Reference proteome</keyword>
<protein>
    <recommendedName>
        <fullName evidence="3">Fungal-type protein kinase domain-containing protein</fullName>
    </recommendedName>
</protein>
<dbReference type="OrthoDB" id="2800763at2759"/>
<dbReference type="EMBL" id="LUGG01000013">
    <property type="protein sequence ID" value="OBZ70870.1"/>
    <property type="molecule type" value="Genomic_DNA"/>
</dbReference>
<dbReference type="AlphaFoldDB" id="A0A1C7M1S1"/>
<organism evidence="1 2">
    <name type="scientific">Grifola frondosa</name>
    <name type="common">Maitake</name>
    <name type="synonym">Polyporus frondosus</name>
    <dbReference type="NCBI Taxonomy" id="5627"/>
    <lineage>
        <taxon>Eukaryota</taxon>
        <taxon>Fungi</taxon>
        <taxon>Dikarya</taxon>
        <taxon>Basidiomycota</taxon>
        <taxon>Agaricomycotina</taxon>
        <taxon>Agaricomycetes</taxon>
        <taxon>Polyporales</taxon>
        <taxon>Grifolaceae</taxon>
        <taxon>Grifola</taxon>
    </lineage>
</organism>
<dbReference type="OMA" id="RWHNIST"/>
<comment type="caution">
    <text evidence="1">The sequence shown here is derived from an EMBL/GenBank/DDBJ whole genome shotgun (WGS) entry which is preliminary data.</text>
</comment>
<dbReference type="Proteomes" id="UP000092993">
    <property type="component" value="Unassembled WGS sequence"/>
</dbReference>
<evidence type="ECO:0008006" key="3">
    <source>
        <dbReference type="Google" id="ProtNLM"/>
    </source>
</evidence>
<sequence>MSFSTPVKSKSVVYPGTKQQVRRDNPENINGWAEEISRKLRVYPHDPQKFLDVLVPSDALYKSADVSAAFSGLDGPESTKETAMYKPCIEGLDALVAGFPEDKKLAFHDRSNFNMVYPYSLGREVHHETKPDLIALLPGKSNEVPEKLEWFDVSLIFEVKSSKAQDPMRKTLVDDKDRDPFVKDGVRAVETVTQLAKNARNLMLAHHLVYVFVVGLYGKTARFFRFDHSCAIV</sequence>
<accession>A0A1C7M1S1</accession>
<proteinExistence type="predicted"/>
<gene>
    <name evidence="1" type="ORF">A0H81_09120</name>
</gene>